<evidence type="ECO:0000313" key="2">
    <source>
        <dbReference type="EMBL" id="MBX41827.1"/>
    </source>
</evidence>
<feature type="region of interest" description="Disordered" evidence="1">
    <location>
        <begin position="1"/>
        <end position="22"/>
    </location>
</feature>
<name>A0A2P2NH67_RHIMU</name>
<dbReference type="AlphaFoldDB" id="A0A2P2NH67"/>
<proteinExistence type="predicted"/>
<organism evidence="2">
    <name type="scientific">Rhizophora mucronata</name>
    <name type="common">Asiatic mangrove</name>
    <dbReference type="NCBI Taxonomy" id="61149"/>
    <lineage>
        <taxon>Eukaryota</taxon>
        <taxon>Viridiplantae</taxon>
        <taxon>Streptophyta</taxon>
        <taxon>Embryophyta</taxon>
        <taxon>Tracheophyta</taxon>
        <taxon>Spermatophyta</taxon>
        <taxon>Magnoliopsida</taxon>
        <taxon>eudicotyledons</taxon>
        <taxon>Gunneridae</taxon>
        <taxon>Pentapetalae</taxon>
        <taxon>rosids</taxon>
        <taxon>fabids</taxon>
        <taxon>Malpighiales</taxon>
        <taxon>Rhizophoraceae</taxon>
        <taxon>Rhizophora</taxon>
    </lineage>
</organism>
<evidence type="ECO:0000256" key="1">
    <source>
        <dbReference type="SAM" id="MobiDB-lite"/>
    </source>
</evidence>
<sequence>MRTEENKKEKRKQGFNSTLGNDYDLGGVRSTRVWCSRVEERMA</sequence>
<accession>A0A2P2NH67</accession>
<protein>
    <submittedName>
        <fullName evidence="2">Uncharacterized protein</fullName>
    </submittedName>
</protein>
<dbReference type="EMBL" id="GGEC01061343">
    <property type="protein sequence ID" value="MBX41827.1"/>
    <property type="molecule type" value="Transcribed_RNA"/>
</dbReference>
<reference evidence="2" key="1">
    <citation type="submission" date="2018-02" db="EMBL/GenBank/DDBJ databases">
        <title>Rhizophora mucronata_Transcriptome.</title>
        <authorList>
            <person name="Meera S.P."/>
            <person name="Sreeshan A."/>
            <person name="Augustine A."/>
        </authorList>
    </citation>
    <scope>NUCLEOTIDE SEQUENCE</scope>
    <source>
        <tissue evidence="2">Leaf</tissue>
    </source>
</reference>